<name>A0A024GPA7_9STRA</name>
<sequence length="1927" mass="218957">MSSGIIHQQSFSDRSRFQDAIEILQTLTIDIVEETQVRIRLAEIALTFYKSLSTHELLTHQVELCDCTSGRKVYPMAIKTERSTAHLTALLSDTVNGIECVLTVALNVLRELVVRGRQTQTDQVQRCCERNLAVITMLLDFTLRLCDMIDSSTPSHLQSSSSKSSPLRVDGTEKLSKMEKILMSVCELGWTNALIPSVMEGISEHRYNVPSVIWNQMSVMLEKMLLNVKVFDNNVMPMKTVLHLLREIMFALMITKDLRWATYVRAILQECPVTYASEIDQCVQTFMQQHLSILPYFCDAVQRSLDDGLPLGESASSSNFPHFFAIRTGWKDIVLLLHVLHASTPILDTGCTRLYNKHDSRKSDIVEQTLLRLLQHEWESAKSEELASNGAVNESTDVYVRYSSTVCKIVTFGNPLKDEEKWKSAILTRLALRWLDGRVHLDENQKDSLCNDDNLIVATSTLTALFEKSTNFQPELFTCILEGILQECRSSCTAHSTRKIKAEISNNFGDPIGSQYAIALKMVIERSSSSPGTMNALLPQIPVIQNWLTDSQLFSINIAMAQSYFIWLLSPTAISTEYYNFVQSFLERLFHTNIYTQQKSAVRIYCFWIQEQLMLPAQSRLRLSRQCFQDVIEQLRRSVDQLGTARCICFLHLLSTFDQYTAMTRLTNCDLQPCSKGHDNQEARKNGNDWMVLALYDFVREFLCKYIDMRSLSWIKNATNDMDRAEAIDESVHTTSMEFHPILDRYMSFTHAINFTQVDKVLRCLDTSKEIDLFLPVSNAIGLGHTFYALFKCMTLIEKLSSETPKRYEEHPFGRFTESITLAIVKFVFDFDRLSVWITTGIQEVEGGTDEDTQEQSTVDSSSHVPHGPFCSSSHTSSSGRPKVLWKYVARASLAMGLCHIVLELVLSHLELNNRGASKWEQKLWQLIDFMSSLERMSSALHTTADRPDDGKKCSINPLHNAMAKHLPQLIRLLAHALDPEFPISDRNSAGHDQPVASHRSNDMESDRGASRSYVSSDGFTYILNYCCKEIGDHDKSIFIFRSLLTLYGGIAKKIRFQHEKALTSSPKNHKVQPKVIFLSVNPQTITPHFPTWVTQHLEKSSPVSTVLESLKSYEPYLCKILGGLSIHLCRLTSDELDTISSHVRGRNLFFATSLTEDETHQNITSYLALRYFLDLAYLMDFEGVERSQMACAKLVESLLKLTRDSREEKANSTIHLRLACMAYDLLCIHVVYQPNLLHVLLEICFPHVILSISDNSDAMIIQEELLSTIKVNHQRIVGFALVCGIEKCKKLIGRHKKHYQPKVLIEKPGSFKRKLKRLHRSILESSDEESLEYQGDSPSSVKDCDFDDEQVRIPFLRCSTEKMMALQSILKYIGQAQSVLARLLDTASAEIWQQSSQSVIVLIKDLIAIVTGSLIEVDDLDLTNANYLWIVQLFVQSTERNVFSPTKPTRAISVDLSKTIAKLLLTLDGMMRIVKKGTCFIMTPAYDEDENAERLPFLSITTHYIIAAKCWLQEIKSLCDTSDRVLHTKLANTGLQFDLFSSEWIGFLTKWREICKSDAEMQSYLQLLLDRVQPYGLSTTDGGNREISSKFARNRKHWLGTIPILRRHTNSVLESTRDRVLGKAVSKWNELLTSTTQNALRNDESLIAKPYGNGPRTAIRDQELLTQAQQMIDREEAEKDNQWEQQISTFRKQSHAIETYKAHDTKYLVGKRTQRGRNGAIAASNATFVKKYVNEFPPDMTIGEADSIDRMKLDVTRNSKSVYGDGPTLTRYSHAIQTGKSLGYPMSGSDSSNPFARSTRFTNDIRDASKAHGEAMEPGSNRDERNGMTIHQRSALQKLDVWLNQSAGRKQEWIERFEKVEGTTLPNGYIDHATFLKLNCTGLKSHGSSSTELSAKEWTHVFMFFDDRAIGAINTQDLIDHFRIKN</sequence>
<dbReference type="EMBL" id="CAIX01000240">
    <property type="protein sequence ID" value="CCI48624.1"/>
    <property type="molecule type" value="Genomic_DNA"/>
</dbReference>
<accession>A0A024GPA7</accession>
<gene>
    <name evidence="2" type="ORF">BN9_098120</name>
</gene>
<organism evidence="2 3">
    <name type="scientific">Albugo candida</name>
    <dbReference type="NCBI Taxonomy" id="65357"/>
    <lineage>
        <taxon>Eukaryota</taxon>
        <taxon>Sar</taxon>
        <taxon>Stramenopiles</taxon>
        <taxon>Oomycota</taxon>
        <taxon>Peronosporomycetes</taxon>
        <taxon>Albuginales</taxon>
        <taxon>Albuginaceae</taxon>
        <taxon>Albugo</taxon>
    </lineage>
</organism>
<evidence type="ECO:0000256" key="1">
    <source>
        <dbReference type="SAM" id="MobiDB-lite"/>
    </source>
</evidence>
<feature type="compositionally biased region" description="Basic and acidic residues" evidence="1">
    <location>
        <begin position="1000"/>
        <end position="1010"/>
    </location>
</feature>
<reference evidence="2 3" key="1">
    <citation type="submission" date="2012-05" db="EMBL/GenBank/DDBJ databases">
        <title>Recombination and specialization in a pathogen metapopulation.</title>
        <authorList>
            <person name="Gardiner A."/>
            <person name="Kemen E."/>
            <person name="Schultz-Larsen T."/>
            <person name="MacLean D."/>
            <person name="Van Oosterhout C."/>
            <person name="Jones J.D.G."/>
        </authorList>
    </citation>
    <scope>NUCLEOTIDE SEQUENCE [LARGE SCALE GENOMIC DNA]</scope>
    <source>
        <strain evidence="2 3">Ac Nc2</strain>
    </source>
</reference>
<feature type="compositionally biased region" description="Polar residues" evidence="1">
    <location>
        <begin position="855"/>
        <end position="864"/>
    </location>
</feature>
<protein>
    <submittedName>
        <fullName evidence="2">Uncharacterized protein</fullName>
    </submittedName>
</protein>
<proteinExistence type="predicted"/>
<evidence type="ECO:0000313" key="2">
    <source>
        <dbReference type="EMBL" id="CCI48624.1"/>
    </source>
</evidence>
<feature type="region of interest" description="Disordered" evidence="1">
    <location>
        <begin position="847"/>
        <end position="880"/>
    </location>
</feature>
<dbReference type="Proteomes" id="UP000053237">
    <property type="component" value="Unassembled WGS sequence"/>
</dbReference>
<keyword evidence="3" id="KW-1185">Reference proteome</keyword>
<comment type="caution">
    <text evidence="2">The sequence shown here is derived from an EMBL/GenBank/DDBJ whole genome shotgun (WGS) entry which is preliminary data.</text>
</comment>
<feature type="region of interest" description="Disordered" evidence="1">
    <location>
        <begin position="985"/>
        <end position="1010"/>
    </location>
</feature>
<dbReference type="InParanoid" id="A0A024GPA7"/>
<feature type="compositionally biased region" description="Polar residues" evidence="1">
    <location>
        <begin position="871"/>
        <end position="880"/>
    </location>
</feature>
<evidence type="ECO:0000313" key="3">
    <source>
        <dbReference type="Proteomes" id="UP000053237"/>
    </source>
</evidence>
<dbReference type="OrthoDB" id="61280at2759"/>